<accession>A0A9P9RA60</accession>
<protein>
    <recommendedName>
        <fullName evidence="3">Transcription activator GCR1-like domain-containing protein</fullName>
    </recommendedName>
</protein>
<feature type="coiled-coil region" evidence="1">
    <location>
        <begin position="116"/>
        <end position="143"/>
    </location>
</feature>
<feature type="region of interest" description="Disordered" evidence="2">
    <location>
        <begin position="22"/>
        <end position="70"/>
    </location>
</feature>
<evidence type="ECO:0000259" key="3">
    <source>
        <dbReference type="Pfam" id="PF12550"/>
    </source>
</evidence>
<dbReference type="Proteomes" id="UP000736672">
    <property type="component" value="Unassembled WGS sequence"/>
</dbReference>
<evidence type="ECO:0000256" key="2">
    <source>
        <dbReference type="SAM" id="MobiDB-lite"/>
    </source>
</evidence>
<sequence>MTDPIDPALYLLAPSTEAYRTNAAPMLLSPDPSPEPSAVDRPVSEDPHRLPAPAACPPPIDPMQNHHSLESSSDLLYDDAEGETIRDKHIDDTVNQVPLGLARVVINIQEHYASELEAERQKTEQLLAQNAMMKQKMGEMERRIEMHVVIMDGFVGFMRDVKEGRFAAGERAVPTELAIAKHLGCEHAEEVKTLVSQGPPESRLVSLSVERPRLNEQTRPNYDEELQEEEPFTLEDTTTRITSQWADAVEDSFDQLPPTPDMDTAPVRSTGRRAPRRRNPPLRVRRRARRSIGTASQRAPRLEEAPTWTAINATDSDHDTAQSPAPNLHLGAIPEQEEDDGDFDDGPALDDYAEDEHSALVASRSSSPSSSAESPPPTEGYKPRYSVPRSVGYRYATGPPGRRFKYHRMPKTVALVWTEWKHGLHGNPAIEELERRHGTTWRLGTLQERKYASNYVGVRQKIVRKVEEMCEEGSIGVEEACWRLDERVDGRMQLLMAALRKGEDPLEVIPKRKKNGTG</sequence>
<name>A0A9P9RA60_FUSSL</name>
<keyword evidence="1" id="KW-0175">Coiled coil</keyword>
<feature type="compositionally biased region" description="Acidic residues" evidence="2">
    <location>
        <begin position="335"/>
        <end position="354"/>
    </location>
</feature>
<feature type="region of interest" description="Disordered" evidence="2">
    <location>
        <begin position="250"/>
        <end position="386"/>
    </location>
</feature>
<feature type="compositionally biased region" description="Basic residues" evidence="2">
    <location>
        <begin position="270"/>
        <end position="290"/>
    </location>
</feature>
<evidence type="ECO:0000256" key="1">
    <source>
        <dbReference type="SAM" id="Coils"/>
    </source>
</evidence>
<proteinExistence type="predicted"/>
<feature type="compositionally biased region" description="Acidic residues" evidence="2">
    <location>
        <begin position="223"/>
        <end position="233"/>
    </location>
</feature>
<evidence type="ECO:0000313" key="5">
    <source>
        <dbReference type="Proteomes" id="UP000736672"/>
    </source>
</evidence>
<feature type="region of interest" description="Disordered" evidence="2">
    <location>
        <begin position="210"/>
        <end position="236"/>
    </location>
</feature>
<keyword evidence="5" id="KW-1185">Reference proteome</keyword>
<comment type="caution">
    <text evidence="4">The sequence shown here is derived from an EMBL/GenBank/DDBJ whole genome shotgun (WGS) entry which is preliminary data.</text>
</comment>
<dbReference type="OrthoDB" id="428577at2759"/>
<gene>
    <name evidence="4" type="ORF">B0J15DRAFT_200805</name>
</gene>
<reference evidence="4" key="1">
    <citation type="journal article" date="2021" name="Nat. Commun.">
        <title>Genetic determinants of endophytism in the Arabidopsis root mycobiome.</title>
        <authorList>
            <person name="Mesny F."/>
            <person name="Miyauchi S."/>
            <person name="Thiergart T."/>
            <person name="Pickel B."/>
            <person name="Atanasova L."/>
            <person name="Karlsson M."/>
            <person name="Huettel B."/>
            <person name="Barry K.W."/>
            <person name="Haridas S."/>
            <person name="Chen C."/>
            <person name="Bauer D."/>
            <person name="Andreopoulos W."/>
            <person name="Pangilinan J."/>
            <person name="LaButti K."/>
            <person name="Riley R."/>
            <person name="Lipzen A."/>
            <person name="Clum A."/>
            <person name="Drula E."/>
            <person name="Henrissat B."/>
            <person name="Kohler A."/>
            <person name="Grigoriev I.V."/>
            <person name="Martin F.M."/>
            <person name="Hacquard S."/>
        </authorList>
    </citation>
    <scope>NUCLEOTIDE SEQUENCE</scope>
    <source>
        <strain evidence="4">FSSC 5 MPI-SDFR-AT-0091</strain>
    </source>
</reference>
<evidence type="ECO:0000313" key="4">
    <source>
        <dbReference type="EMBL" id="KAH7270983.1"/>
    </source>
</evidence>
<dbReference type="InterPro" id="IPR022210">
    <property type="entry name" value="TF_GCR1-like"/>
</dbReference>
<dbReference type="EMBL" id="JAGTJS010000004">
    <property type="protein sequence ID" value="KAH7270983.1"/>
    <property type="molecule type" value="Genomic_DNA"/>
</dbReference>
<feature type="compositionally biased region" description="Low complexity" evidence="2">
    <location>
        <begin position="359"/>
        <end position="373"/>
    </location>
</feature>
<feature type="domain" description="Transcription activator GCR1-like" evidence="3">
    <location>
        <begin position="404"/>
        <end position="486"/>
    </location>
</feature>
<dbReference type="Pfam" id="PF12550">
    <property type="entry name" value="GCR1_C"/>
    <property type="match status" value="1"/>
</dbReference>
<organism evidence="4 5">
    <name type="scientific">Fusarium solani</name>
    <name type="common">Filamentous fungus</name>
    <dbReference type="NCBI Taxonomy" id="169388"/>
    <lineage>
        <taxon>Eukaryota</taxon>
        <taxon>Fungi</taxon>
        <taxon>Dikarya</taxon>
        <taxon>Ascomycota</taxon>
        <taxon>Pezizomycotina</taxon>
        <taxon>Sordariomycetes</taxon>
        <taxon>Hypocreomycetidae</taxon>
        <taxon>Hypocreales</taxon>
        <taxon>Nectriaceae</taxon>
        <taxon>Fusarium</taxon>
        <taxon>Fusarium solani species complex</taxon>
    </lineage>
</organism>
<dbReference type="AlphaFoldDB" id="A0A9P9RA60"/>